<reference evidence="2 3" key="1">
    <citation type="submission" date="2019-05" db="EMBL/GenBank/DDBJ databases">
        <title>Another draft genome of Portunus trituberculatus and its Hox gene families provides insights of decapod evolution.</title>
        <authorList>
            <person name="Jeong J.-H."/>
            <person name="Song I."/>
            <person name="Kim S."/>
            <person name="Choi T."/>
            <person name="Kim D."/>
            <person name="Ryu S."/>
            <person name="Kim W."/>
        </authorList>
    </citation>
    <scope>NUCLEOTIDE SEQUENCE [LARGE SCALE GENOMIC DNA]</scope>
    <source>
        <tissue evidence="2">Muscle</tissue>
    </source>
</reference>
<comment type="caution">
    <text evidence="2">The sequence shown here is derived from an EMBL/GenBank/DDBJ whole genome shotgun (WGS) entry which is preliminary data.</text>
</comment>
<gene>
    <name evidence="2" type="ORF">E2C01_072807</name>
</gene>
<dbReference type="AlphaFoldDB" id="A0A5B7I7N4"/>
<organism evidence="2 3">
    <name type="scientific">Portunus trituberculatus</name>
    <name type="common">Swimming crab</name>
    <name type="synonym">Neptunus trituberculatus</name>
    <dbReference type="NCBI Taxonomy" id="210409"/>
    <lineage>
        <taxon>Eukaryota</taxon>
        <taxon>Metazoa</taxon>
        <taxon>Ecdysozoa</taxon>
        <taxon>Arthropoda</taxon>
        <taxon>Crustacea</taxon>
        <taxon>Multicrustacea</taxon>
        <taxon>Malacostraca</taxon>
        <taxon>Eumalacostraca</taxon>
        <taxon>Eucarida</taxon>
        <taxon>Decapoda</taxon>
        <taxon>Pleocyemata</taxon>
        <taxon>Brachyura</taxon>
        <taxon>Eubrachyura</taxon>
        <taxon>Portunoidea</taxon>
        <taxon>Portunidae</taxon>
        <taxon>Portuninae</taxon>
        <taxon>Portunus</taxon>
    </lineage>
</organism>
<dbReference type="Proteomes" id="UP000324222">
    <property type="component" value="Unassembled WGS sequence"/>
</dbReference>
<proteinExistence type="predicted"/>
<evidence type="ECO:0000313" key="3">
    <source>
        <dbReference type="Proteomes" id="UP000324222"/>
    </source>
</evidence>
<accession>A0A5B7I7N4</accession>
<evidence type="ECO:0000313" key="2">
    <source>
        <dbReference type="EMBL" id="MPC78323.1"/>
    </source>
</evidence>
<feature type="region of interest" description="Disordered" evidence="1">
    <location>
        <begin position="38"/>
        <end position="58"/>
    </location>
</feature>
<protein>
    <submittedName>
        <fullName evidence="2">Uncharacterized protein</fullName>
    </submittedName>
</protein>
<sequence length="84" mass="9012">MEMVSMKLRGIEVSRYCANVTTHNTQPDSVQVRCKGEGVSRGKQAMGSGWRARARGKHASPSYPRTILEVGGAGQADTHAVAIN</sequence>
<name>A0A5B7I7N4_PORTR</name>
<dbReference type="EMBL" id="VSRR010048120">
    <property type="protein sequence ID" value="MPC78323.1"/>
    <property type="molecule type" value="Genomic_DNA"/>
</dbReference>
<evidence type="ECO:0000256" key="1">
    <source>
        <dbReference type="SAM" id="MobiDB-lite"/>
    </source>
</evidence>
<keyword evidence="3" id="KW-1185">Reference proteome</keyword>